<feature type="repeat" description="PPR" evidence="2">
    <location>
        <begin position="481"/>
        <end position="515"/>
    </location>
</feature>
<dbReference type="Proteomes" id="UP001187471">
    <property type="component" value="Unassembled WGS sequence"/>
</dbReference>
<evidence type="ECO:0000313" key="3">
    <source>
        <dbReference type="EMBL" id="KAK2981027.1"/>
    </source>
</evidence>
<dbReference type="AlphaFoldDB" id="A0AA88R4D5"/>
<evidence type="ECO:0000313" key="4">
    <source>
        <dbReference type="Proteomes" id="UP001187471"/>
    </source>
</evidence>
<dbReference type="FunFam" id="1.25.40.10:FF:000694">
    <property type="entry name" value="Pentatricopeptide repeat-containing protein At3g50420"/>
    <property type="match status" value="1"/>
</dbReference>
<dbReference type="Pfam" id="PF13812">
    <property type="entry name" value="PPR_3"/>
    <property type="match status" value="1"/>
</dbReference>
<comment type="caution">
    <text evidence="3">The sequence shown here is derived from an EMBL/GenBank/DDBJ whole genome shotgun (WGS) entry which is preliminary data.</text>
</comment>
<reference evidence="3" key="1">
    <citation type="submission" date="2022-12" db="EMBL/GenBank/DDBJ databases">
        <title>Draft genome assemblies for two species of Escallonia (Escalloniales).</title>
        <authorList>
            <person name="Chanderbali A."/>
            <person name="Dervinis C."/>
            <person name="Anghel I."/>
            <person name="Soltis D."/>
            <person name="Soltis P."/>
            <person name="Zapata F."/>
        </authorList>
    </citation>
    <scope>NUCLEOTIDE SEQUENCE</scope>
    <source>
        <strain evidence="3">UCBG92.1500</strain>
        <tissue evidence="3">Leaf</tissue>
    </source>
</reference>
<name>A0AA88R4D5_9ASTE</name>
<proteinExistence type="predicted"/>
<feature type="repeat" description="PPR" evidence="2">
    <location>
        <begin position="516"/>
        <end position="550"/>
    </location>
</feature>
<dbReference type="GO" id="GO:0009451">
    <property type="term" value="P:RNA modification"/>
    <property type="evidence" value="ECO:0007669"/>
    <property type="project" value="InterPro"/>
</dbReference>
<dbReference type="InterPro" id="IPR046960">
    <property type="entry name" value="PPR_At4g14850-like_plant"/>
</dbReference>
<gene>
    <name evidence="3" type="ORF">RJ640_012186</name>
</gene>
<dbReference type="PROSITE" id="PS51375">
    <property type="entry name" value="PPR"/>
    <property type="match status" value="5"/>
</dbReference>
<protein>
    <recommendedName>
        <fullName evidence="5">Pentatricopeptide repeat-containing protein</fullName>
    </recommendedName>
</protein>
<evidence type="ECO:0008006" key="5">
    <source>
        <dbReference type="Google" id="ProtNLM"/>
    </source>
</evidence>
<keyword evidence="4" id="KW-1185">Reference proteome</keyword>
<dbReference type="PANTHER" id="PTHR47926">
    <property type="entry name" value="PENTATRICOPEPTIDE REPEAT-CONTAINING PROTEIN"/>
    <property type="match status" value="1"/>
</dbReference>
<dbReference type="Pfam" id="PF01535">
    <property type="entry name" value="PPR"/>
    <property type="match status" value="6"/>
</dbReference>
<dbReference type="InterPro" id="IPR046848">
    <property type="entry name" value="E_motif"/>
</dbReference>
<evidence type="ECO:0000256" key="2">
    <source>
        <dbReference type="PROSITE-ProRule" id="PRU00708"/>
    </source>
</evidence>
<accession>A0AA88R4D5</accession>
<dbReference type="NCBIfam" id="TIGR00756">
    <property type="entry name" value="PPR"/>
    <property type="match status" value="2"/>
</dbReference>
<dbReference type="FunFam" id="1.25.40.10:FF:000073">
    <property type="entry name" value="Pentatricopeptide repeat-containing protein chloroplastic"/>
    <property type="match status" value="1"/>
</dbReference>
<dbReference type="PANTHER" id="PTHR47926:SF356">
    <property type="entry name" value="(WILD MALAYSIAN BANANA) HYPOTHETICAL PROTEIN"/>
    <property type="match status" value="1"/>
</dbReference>
<dbReference type="InterPro" id="IPR011990">
    <property type="entry name" value="TPR-like_helical_dom_sf"/>
</dbReference>
<dbReference type="Gene3D" id="1.25.40.10">
    <property type="entry name" value="Tetratricopeptide repeat domain"/>
    <property type="match status" value="5"/>
</dbReference>
<dbReference type="InterPro" id="IPR002885">
    <property type="entry name" value="PPR_rpt"/>
</dbReference>
<feature type="repeat" description="PPR" evidence="2">
    <location>
        <begin position="146"/>
        <end position="180"/>
    </location>
</feature>
<sequence length="696" mass="76104">MPPLHEASSLAALLVQRCASTSSLRRSRQLHATIITTIHATLHSPYLNNNILSMYARCGSLFDAHQVFDEMPQKNIISYNALISAYSRCPLNARLAFKLFTDLESECIRPNGSTFTSLLQAASCLEHCLFGCAMHTCGIKYGFLNDICVQTSLLGMYSNCGDMDSAKEVFRRMTEKDAMAWNSIIFGYMKNDKIAKGLNLFGSMTKSEAVATQFTYSMVLNACSRLGYYDIGLLTHAHVILSGTPADLPLQNALLDMYCTCGDIKTAVSIFSRIEKPDLVSWNSMLAGYSGNGEGEKAIGMFVQLWQTSIAKPDEYTFAAVVAAIGAFPALCYGKPLHAQVNKAGLDTSVYVGSTLISMYFNNGESSSAEKIFGSISKKDVVLWTEMIAGHSRLADGESAIKFFIGMSQEGHKIDSFALSSAISACADLVAMKQGEIFHSVAIKTGHDVEMTVCGSIIDMYTKIGDLQAAELILSRVDAPNLKCWNSMLGGYGHHGKAEAAFRVFYEILKQGLKPDLITYISMLAACSHCGLVEKGKFLWTCMKENGLTPGPKHISCMISLLSRAGLLEEAEEMILELPSNDSYLGLWRTLLSSCVSNRNLPVGVRAAERILSRDEEDCAANTLITNVYAAAGRWDAVAKMREKVRGLMLEKDPGLSWIEDMNTTHVFSSGDQSHPEVNSVQAELHRLQGNLTIAL</sequence>
<feature type="repeat" description="PPR" evidence="2">
    <location>
        <begin position="75"/>
        <end position="110"/>
    </location>
</feature>
<evidence type="ECO:0000256" key="1">
    <source>
        <dbReference type="ARBA" id="ARBA00022737"/>
    </source>
</evidence>
<dbReference type="Pfam" id="PF20431">
    <property type="entry name" value="E_motif"/>
    <property type="match status" value="1"/>
</dbReference>
<dbReference type="EMBL" id="JAVXUO010001571">
    <property type="protein sequence ID" value="KAK2981027.1"/>
    <property type="molecule type" value="Genomic_DNA"/>
</dbReference>
<dbReference type="GO" id="GO:0003729">
    <property type="term" value="F:mRNA binding"/>
    <property type="evidence" value="ECO:0007669"/>
    <property type="project" value="UniProtKB-ARBA"/>
</dbReference>
<dbReference type="Pfam" id="PF13041">
    <property type="entry name" value="PPR_2"/>
    <property type="match status" value="2"/>
</dbReference>
<organism evidence="3 4">
    <name type="scientific">Escallonia rubra</name>
    <dbReference type="NCBI Taxonomy" id="112253"/>
    <lineage>
        <taxon>Eukaryota</taxon>
        <taxon>Viridiplantae</taxon>
        <taxon>Streptophyta</taxon>
        <taxon>Embryophyta</taxon>
        <taxon>Tracheophyta</taxon>
        <taxon>Spermatophyta</taxon>
        <taxon>Magnoliopsida</taxon>
        <taxon>eudicotyledons</taxon>
        <taxon>Gunneridae</taxon>
        <taxon>Pentapetalae</taxon>
        <taxon>asterids</taxon>
        <taxon>campanulids</taxon>
        <taxon>Escalloniales</taxon>
        <taxon>Escalloniaceae</taxon>
        <taxon>Escallonia</taxon>
    </lineage>
</organism>
<feature type="repeat" description="PPR" evidence="2">
    <location>
        <begin position="278"/>
        <end position="312"/>
    </location>
</feature>
<dbReference type="FunFam" id="1.25.40.10:FF:000090">
    <property type="entry name" value="Pentatricopeptide repeat-containing protein, chloroplastic"/>
    <property type="match status" value="1"/>
</dbReference>
<keyword evidence="1" id="KW-0677">Repeat</keyword>